<protein>
    <submittedName>
        <fullName evidence="2">DUF1275 family protein</fullName>
    </submittedName>
</protein>
<reference evidence="2 3" key="1">
    <citation type="submission" date="2016-11" db="EMBL/GenBank/DDBJ databases">
        <title>Whole genomes of Flavobacteriaceae.</title>
        <authorList>
            <person name="Stine C."/>
            <person name="Li C."/>
            <person name="Tadesse D."/>
        </authorList>
    </citation>
    <scope>NUCLEOTIDE SEQUENCE [LARGE SCALE GENOMIC DNA]</scope>
    <source>
        <strain evidence="2 3">ATCC 51468</strain>
    </source>
</reference>
<feature type="transmembrane region" description="Helical" evidence="1">
    <location>
        <begin position="95"/>
        <end position="114"/>
    </location>
</feature>
<keyword evidence="1" id="KW-0812">Transmembrane</keyword>
<name>A0ABX4CE92_9FLAO</name>
<keyword evidence="1" id="KW-0472">Membrane</keyword>
<gene>
    <name evidence="2" type="ORF">B0A73_01060</name>
</gene>
<dbReference type="PANTHER" id="PTHR37314:SF4">
    <property type="entry name" value="UPF0700 TRANSMEMBRANE PROTEIN YOAK"/>
    <property type="match status" value="1"/>
</dbReference>
<sequence length="232" mass="25245">MISQTALTTTSNQIRTQEKLAVFLAFIAGYLDAAGLLKWKIYVSFMSGNTTQLGVALSHNKWAVIITTLTVIGCFVLGIYSGTCLSLWKNCKIQTLPFYIVSGILLIYTAISLYCNINTTLSIAIIGFSTGVMNTIVTSIGNQQINTDFVTGTLNSLARNTAMLSMSNDESNSKQYKLNAIHLLLLWTGFLLGAFTVPFLLPSLGNWTLSLPAVLLIICALFTPITTINPKK</sequence>
<dbReference type="RefSeq" id="WP_052480193.1">
    <property type="nucleotide sequence ID" value="NZ_JPRK01000013.1"/>
</dbReference>
<dbReference type="Proteomes" id="UP000198302">
    <property type="component" value="Unassembled WGS sequence"/>
</dbReference>
<feature type="transmembrane region" description="Helical" evidence="1">
    <location>
        <begin position="20"/>
        <end position="42"/>
    </location>
</feature>
<comment type="caution">
    <text evidence="2">The sequence shown here is derived from an EMBL/GenBank/DDBJ whole genome shotgun (WGS) entry which is preliminary data.</text>
</comment>
<keyword evidence="1" id="KW-1133">Transmembrane helix</keyword>
<feature type="transmembrane region" description="Helical" evidence="1">
    <location>
        <begin position="207"/>
        <end position="228"/>
    </location>
</feature>
<proteinExistence type="predicted"/>
<evidence type="ECO:0000313" key="3">
    <source>
        <dbReference type="Proteomes" id="UP000198302"/>
    </source>
</evidence>
<organism evidence="2 3">
    <name type="scientific">Flavobacterium hibernum</name>
    <dbReference type="NCBI Taxonomy" id="37752"/>
    <lineage>
        <taxon>Bacteria</taxon>
        <taxon>Pseudomonadati</taxon>
        <taxon>Bacteroidota</taxon>
        <taxon>Flavobacteriia</taxon>
        <taxon>Flavobacteriales</taxon>
        <taxon>Flavobacteriaceae</taxon>
        <taxon>Flavobacterium</taxon>
    </lineage>
</organism>
<evidence type="ECO:0000256" key="1">
    <source>
        <dbReference type="SAM" id="Phobius"/>
    </source>
</evidence>
<feature type="transmembrane region" description="Helical" evidence="1">
    <location>
        <begin position="120"/>
        <end position="137"/>
    </location>
</feature>
<feature type="transmembrane region" description="Helical" evidence="1">
    <location>
        <begin position="62"/>
        <end position="88"/>
    </location>
</feature>
<evidence type="ECO:0000313" key="2">
    <source>
        <dbReference type="EMBL" id="OXA91848.1"/>
    </source>
</evidence>
<dbReference type="EMBL" id="MUGX01000002">
    <property type="protein sequence ID" value="OXA91848.1"/>
    <property type="molecule type" value="Genomic_DNA"/>
</dbReference>
<dbReference type="InterPro" id="IPR010699">
    <property type="entry name" value="DUF1275"/>
</dbReference>
<keyword evidence="3" id="KW-1185">Reference proteome</keyword>
<feature type="transmembrane region" description="Helical" evidence="1">
    <location>
        <begin position="180"/>
        <end position="201"/>
    </location>
</feature>
<dbReference type="Pfam" id="PF06912">
    <property type="entry name" value="DUF1275"/>
    <property type="match status" value="1"/>
</dbReference>
<accession>A0ABX4CE92</accession>
<dbReference type="PANTHER" id="PTHR37314">
    <property type="entry name" value="SLR0142 PROTEIN"/>
    <property type="match status" value="1"/>
</dbReference>